<dbReference type="GO" id="GO:0019152">
    <property type="term" value="F:acetoin dehydrogenase (NAD+) activity"/>
    <property type="evidence" value="ECO:0007669"/>
    <property type="project" value="InterPro"/>
</dbReference>
<protein>
    <submittedName>
        <fullName evidence="2">GCN5-related N-acetyltransferase</fullName>
    </submittedName>
</protein>
<keyword evidence="3" id="KW-1185">Reference proteome</keyword>
<dbReference type="eggNOG" id="COG0456">
    <property type="taxonomic scope" value="Bacteria"/>
</dbReference>
<organism evidence="2 3">
    <name type="scientific">Oceanithermus profundus (strain DSM 14977 / NBRC 100410 / VKM B-2274 / 506)</name>
    <dbReference type="NCBI Taxonomy" id="670487"/>
    <lineage>
        <taxon>Bacteria</taxon>
        <taxon>Thermotogati</taxon>
        <taxon>Deinococcota</taxon>
        <taxon>Deinococci</taxon>
        <taxon>Thermales</taxon>
        <taxon>Thermaceae</taxon>
        <taxon>Oceanithermus</taxon>
    </lineage>
</organism>
<dbReference type="KEGG" id="opr:Ocepr_1499"/>
<feature type="domain" description="N-acetyltransferase" evidence="1">
    <location>
        <begin position="22"/>
        <end position="183"/>
    </location>
</feature>
<dbReference type="InterPro" id="IPR024699">
    <property type="entry name" value="AcuA"/>
</dbReference>
<accession>E4U9C4</accession>
<dbReference type="Pfam" id="PF13508">
    <property type="entry name" value="Acetyltransf_7"/>
    <property type="match status" value="1"/>
</dbReference>
<keyword evidence="2" id="KW-0808">Transferase</keyword>
<dbReference type="InterPro" id="IPR016181">
    <property type="entry name" value="Acyl_CoA_acyltransferase"/>
</dbReference>
<evidence type="ECO:0000313" key="3">
    <source>
        <dbReference type="Proteomes" id="UP000008722"/>
    </source>
</evidence>
<dbReference type="PIRSF" id="PIRSF021278">
    <property type="entry name" value="AcuA"/>
    <property type="match status" value="1"/>
</dbReference>
<dbReference type="STRING" id="670487.Ocepr_1499"/>
<dbReference type="HOGENOM" id="CLU_113703_0_0_0"/>
<dbReference type="RefSeq" id="WP_013458123.1">
    <property type="nucleotide sequence ID" value="NC_014761.1"/>
</dbReference>
<evidence type="ECO:0000259" key="1">
    <source>
        <dbReference type="PROSITE" id="PS51186"/>
    </source>
</evidence>
<evidence type="ECO:0000313" key="2">
    <source>
        <dbReference type="EMBL" id="ADR36953.1"/>
    </source>
</evidence>
<name>E4U9C4_OCEP5</name>
<dbReference type="InterPro" id="IPR000182">
    <property type="entry name" value="GNAT_dom"/>
</dbReference>
<gene>
    <name evidence="2" type="ordered locus">Ocepr_1499</name>
</gene>
<dbReference type="Gene3D" id="3.40.630.30">
    <property type="match status" value="1"/>
</dbReference>
<dbReference type="AlphaFoldDB" id="E4U9C4"/>
<dbReference type="GO" id="GO:0016747">
    <property type="term" value="F:acyltransferase activity, transferring groups other than amino-acyl groups"/>
    <property type="evidence" value="ECO:0007669"/>
    <property type="project" value="InterPro"/>
</dbReference>
<dbReference type="PROSITE" id="PS51186">
    <property type="entry name" value="GNAT"/>
    <property type="match status" value="1"/>
</dbReference>
<reference evidence="3" key="1">
    <citation type="submission" date="2010-11" db="EMBL/GenBank/DDBJ databases">
        <title>The complete sequence of chromosome of Oceanithermus profundus DSM 14977.</title>
        <authorList>
            <consortium name="US DOE Joint Genome Institute (JGI-PGF)"/>
            <person name="Lucas S."/>
            <person name="Copeland A."/>
            <person name="Lapidus A."/>
            <person name="Bruce D."/>
            <person name="Goodwin L."/>
            <person name="Pitluck S."/>
            <person name="Kyrpides N."/>
            <person name="Mavromatis K."/>
            <person name="Pagani I."/>
            <person name="Ivanova N."/>
            <person name="Zhang X."/>
            <person name="Brettin T."/>
            <person name="Detter J.C."/>
            <person name="Tapia R."/>
            <person name="Han C."/>
            <person name="Land M."/>
            <person name="Hauser L."/>
            <person name="Markowitz V."/>
            <person name="Cheng J.-F."/>
            <person name="Hugenholtz P."/>
            <person name="Woyke T."/>
            <person name="Wu D."/>
            <person name="Tindall B."/>
            <person name="Faehnrich R."/>
            <person name="Brambilla E."/>
            <person name="Klenk H.-P."/>
            <person name="Eisen J.A."/>
        </authorList>
    </citation>
    <scope>NUCLEOTIDE SEQUENCE [LARGE SCALE GENOMIC DNA]</scope>
    <source>
        <strain evidence="3">DSM 14977 / NBRC 100410 / VKM B-2274 / 506</strain>
    </source>
</reference>
<dbReference type="SUPFAM" id="SSF55729">
    <property type="entry name" value="Acyl-CoA N-acyltransferases (Nat)"/>
    <property type="match status" value="1"/>
</dbReference>
<sequence length="211" mass="24036">MGEPAGAQDRTPPQTAELCICCDAETLERHPFHPELDVFRPPERQHEALVKLVRSGEGCVSAAFAEGVTVAYVALQKPERFERWSCDPTCRIWELGAVEVAPAWRGRGLARKLLERTFATGFFDDKVVIAQLLSWHYDTERTGVSPFTYREALIRLYRKVGFRVWRTDDPEIAGRIENALMARIGPQAPPETVERFHQLRLKGTAPWDFPF</sequence>
<dbReference type="EMBL" id="CP002361">
    <property type="protein sequence ID" value="ADR36953.1"/>
    <property type="molecule type" value="Genomic_DNA"/>
</dbReference>
<dbReference type="GO" id="GO:0045150">
    <property type="term" value="P:acetoin catabolic process"/>
    <property type="evidence" value="ECO:0007669"/>
    <property type="project" value="InterPro"/>
</dbReference>
<proteinExistence type="predicted"/>
<reference evidence="2 3" key="2">
    <citation type="journal article" date="2011" name="Stand. Genomic Sci.">
        <title>Complete genome sequence of Oceanithermus profundus type strain (506).</title>
        <authorList>
            <person name="Pati A."/>
            <person name="Zhang X."/>
            <person name="Lapidus A."/>
            <person name="Nolan M."/>
            <person name="Lucas S."/>
            <person name="Del Rio T.G."/>
            <person name="Tice H."/>
            <person name="Cheng J.F."/>
            <person name="Tapia R."/>
            <person name="Han C."/>
            <person name="Goodwin L."/>
            <person name="Pitluck S."/>
            <person name="Liolios K."/>
            <person name="Pagani I."/>
            <person name="Ivanova N."/>
            <person name="Mavromatis K."/>
            <person name="Chen A."/>
            <person name="Palaniappan K."/>
            <person name="Hauser L."/>
            <person name="Jeffries C.D."/>
            <person name="Brambilla E.M."/>
            <person name="Rohl A."/>
            <person name="Mwirichia R."/>
            <person name="Rohde M."/>
            <person name="Tindall B.J."/>
            <person name="Sikorski J."/>
            <person name="Wirth R."/>
            <person name="Goker M."/>
            <person name="Woyke T."/>
            <person name="Detter J.C."/>
            <person name="Bristow J."/>
            <person name="Eisen J.A."/>
            <person name="Markowitz V."/>
            <person name="Hugenholtz P."/>
            <person name="Kyrpides N.C."/>
            <person name="Klenk H.P."/>
            <person name="Land M."/>
        </authorList>
    </citation>
    <scope>NUCLEOTIDE SEQUENCE [LARGE SCALE GENOMIC DNA]</scope>
    <source>
        <strain evidence="3">DSM 14977 / NBRC 100410 / VKM B-2274 / 506</strain>
    </source>
</reference>
<dbReference type="Proteomes" id="UP000008722">
    <property type="component" value="Chromosome"/>
</dbReference>
<dbReference type="CDD" id="cd04301">
    <property type="entry name" value="NAT_SF"/>
    <property type="match status" value="1"/>
</dbReference>